<dbReference type="Pfam" id="PF10536">
    <property type="entry name" value="PMD"/>
    <property type="match status" value="1"/>
</dbReference>
<dbReference type="InterPro" id="IPR011990">
    <property type="entry name" value="TPR-like_helical_dom_sf"/>
</dbReference>
<dbReference type="EMBL" id="JACGWK010000002">
    <property type="protein sequence ID" value="KAL0370368.1"/>
    <property type="molecule type" value="Genomic_DNA"/>
</dbReference>
<dbReference type="GO" id="GO:0006614">
    <property type="term" value="P:SRP-dependent cotranslational protein targeting to membrane"/>
    <property type="evidence" value="ECO:0007669"/>
    <property type="project" value="InterPro"/>
</dbReference>
<sequence>MDRRAVYGPRDGTVLSQQSQHRSDEILDGDIDEVLQAKRADGKFWRNLREQDLPIRVQQILHQIGFYGVYRCGRIQYDCHLITALVERWRSETHTFHFRVGEATITLQDVQVIWGLPIDGEPVSGTDLERTSVQFGMMQNIPDQPDTRDMSLHRITRSNRTGTDWVLQHILYITRWQRRYDTVIQRQPISNRRDTDRGYWEWYNNITRHFVSSSTDRRVESGYQPGDAPMLQIVTQQVNTLQTLFQSKPVDVEGYRQLVAQLEHEVQIIAEAIKHQPQQTATPSDSAPTTSHRQRRSSSQMSIGSVERGDIGVDIAGPSTAYTPQDYYVPQPPQDYYVPQPSQDDWFQSTSYMPSHAEAYSSHVDLDLGLGFNQPYAPEYNISPVPFPSFSAYRDNVESSSAASSSGLHINSGGDDNDGQNEPIQNMGEEIRRPRRQRHRLLAIAPGDEDAIGCKIVALIKNDNIEEALSAIQDFSKKSSVNFSFFSKSKVDSLEINLVAGLVSAGRASEVQGTLDSLRVKPTSSFELAYNVACSLIERNLYKDAEQLLLSSRRIGQETLVEENLADDDIELELAPIAVQLAYVQQIIGRTQEAFESYSGIIKKNLADESSLAVSISNLIALKGPKDVSDGLRKLDKLIEKGEAPLTFQLARGLDLKLSLKQREAIYVNRLLLLVHSNKLDQARELASALPGMFPNSVMPVLLQAAVHVRENKANKAEELLWHFANKYPDKSKVILLARAQVAAAAGHPQIAAESLLKIPDIQHKPATVATLISLKERAGDIDGADAVLESAIRWWSNAMTEDNKLDAIMQEAASFKLRHGKKDEAARLYEELVKSHGSMEALVGLIQTAAHTDIEKAESYEKQLKPVPGLKGIDVESLEKTSGAKHTEKGPLRALLKHTNRRTRRKQRRKERESQSTRKALTLQIQVLLQIQKGGCQKRRDLVIDRRERIREQLKSGALRVQLLKRLIAMSTQSRPKQLALKETLRILARCTPSLHQNPGRNPGINFRGTSYFALTF</sequence>
<reference evidence="3" key="1">
    <citation type="submission" date="2020-06" db="EMBL/GenBank/DDBJ databases">
        <authorList>
            <person name="Li T."/>
            <person name="Hu X."/>
            <person name="Zhang T."/>
            <person name="Song X."/>
            <person name="Zhang H."/>
            <person name="Dai N."/>
            <person name="Sheng W."/>
            <person name="Hou X."/>
            <person name="Wei L."/>
        </authorList>
    </citation>
    <scope>NUCLEOTIDE SEQUENCE</scope>
    <source>
        <strain evidence="3">G01</strain>
        <tissue evidence="3">Leaf</tissue>
    </source>
</reference>
<gene>
    <name evidence="3" type="ORF">Sangu_0354900</name>
</gene>
<feature type="region of interest" description="Disordered" evidence="1">
    <location>
        <begin position="876"/>
        <end position="918"/>
    </location>
</feature>
<protein>
    <submittedName>
        <fullName evidence="3">Serine/threonine-protein phosphatase 7 long form</fullName>
    </submittedName>
</protein>
<feature type="domain" description="Aminotransferase-like plant mobile" evidence="2">
    <location>
        <begin position="65"/>
        <end position="128"/>
    </location>
</feature>
<dbReference type="InterPro" id="IPR026270">
    <property type="entry name" value="SRP72"/>
</dbReference>
<organism evidence="3">
    <name type="scientific">Sesamum angustifolium</name>
    <dbReference type="NCBI Taxonomy" id="2727405"/>
    <lineage>
        <taxon>Eukaryota</taxon>
        <taxon>Viridiplantae</taxon>
        <taxon>Streptophyta</taxon>
        <taxon>Embryophyta</taxon>
        <taxon>Tracheophyta</taxon>
        <taxon>Spermatophyta</taxon>
        <taxon>Magnoliopsida</taxon>
        <taxon>eudicotyledons</taxon>
        <taxon>Gunneridae</taxon>
        <taxon>Pentapetalae</taxon>
        <taxon>asterids</taxon>
        <taxon>lamiids</taxon>
        <taxon>Lamiales</taxon>
        <taxon>Pedaliaceae</taxon>
        <taxon>Sesamum</taxon>
    </lineage>
</organism>
<dbReference type="FunFam" id="1.25.40.10:FF:000648">
    <property type="entry name" value="Signal recognition particle subunit SRP72"/>
    <property type="match status" value="1"/>
</dbReference>
<dbReference type="InterPro" id="IPR019557">
    <property type="entry name" value="AminoTfrase-like_pln_mobile"/>
</dbReference>
<feature type="compositionally biased region" description="Basic residues" evidence="1">
    <location>
        <begin position="896"/>
        <end position="910"/>
    </location>
</feature>
<feature type="compositionally biased region" description="Low complexity" evidence="1">
    <location>
        <begin position="280"/>
        <end position="291"/>
    </location>
</feature>
<evidence type="ECO:0000256" key="1">
    <source>
        <dbReference type="SAM" id="MobiDB-lite"/>
    </source>
</evidence>
<dbReference type="PANTHER" id="PTHR14094">
    <property type="entry name" value="SIGNAL RECOGNITION PARTICLE 72"/>
    <property type="match status" value="1"/>
</dbReference>
<comment type="caution">
    <text evidence="3">The sequence shown here is derived from an EMBL/GenBank/DDBJ whole genome shotgun (WGS) entry which is preliminary data.</text>
</comment>
<evidence type="ECO:0000259" key="2">
    <source>
        <dbReference type="Pfam" id="PF10536"/>
    </source>
</evidence>
<evidence type="ECO:0000313" key="3">
    <source>
        <dbReference type="EMBL" id="KAL0370368.1"/>
    </source>
</evidence>
<dbReference type="GO" id="GO:0008312">
    <property type="term" value="F:7S RNA binding"/>
    <property type="evidence" value="ECO:0007669"/>
    <property type="project" value="TreeGrafter"/>
</dbReference>
<dbReference type="SUPFAM" id="SSF48452">
    <property type="entry name" value="TPR-like"/>
    <property type="match status" value="1"/>
</dbReference>
<dbReference type="GO" id="GO:0005786">
    <property type="term" value="C:signal recognition particle, endoplasmic reticulum targeting"/>
    <property type="evidence" value="ECO:0007669"/>
    <property type="project" value="TreeGrafter"/>
</dbReference>
<dbReference type="Gene3D" id="1.25.40.10">
    <property type="entry name" value="Tetratricopeptide repeat domain"/>
    <property type="match status" value="2"/>
</dbReference>
<dbReference type="PANTHER" id="PTHR14094:SF9">
    <property type="entry name" value="SIGNAL RECOGNITION PARTICLE SUBUNIT SRP72"/>
    <property type="match status" value="1"/>
</dbReference>
<reference evidence="3" key="2">
    <citation type="journal article" date="2024" name="Plant">
        <title>Genomic evolution and insights into agronomic trait innovations of Sesamum species.</title>
        <authorList>
            <person name="Miao H."/>
            <person name="Wang L."/>
            <person name="Qu L."/>
            <person name="Liu H."/>
            <person name="Sun Y."/>
            <person name="Le M."/>
            <person name="Wang Q."/>
            <person name="Wei S."/>
            <person name="Zheng Y."/>
            <person name="Lin W."/>
            <person name="Duan Y."/>
            <person name="Cao H."/>
            <person name="Xiong S."/>
            <person name="Wang X."/>
            <person name="Wei L."/>
            <person name="Li C."/>
            <person name="Ma Q."/>
            <person name="Ju M."/>
            <person name="Zhao R."/>
            <person name="Li G."/>
            <person name="Mu C."/>
            <person name="Tian Q."/>
            <person name="Mei H."/>
            <person name="Zhang T."/>
            <person name="Gao T."/>
            <person name="Zhang H."/>
        </authorList>
    </citation>
    <scope>NUCLEOTIDE SEQUENCE</scope>
    <source>
        <strain evidence="3">G01</strain>
    </source>
</reference>
<name>A0AAW2QRX4_9LAMI</name>
<proteinExistence type="predicted"/>
<accession>A0AAW2QRX4</accession>
<feature type="region of interest" description="Disordered" evidence="1">
    <location>
        <begin position="403"/>
        <end position="435"/>
    </location>
</feature>
<feature type="region of interest" description="Disordered" evidence="1">
    <location>
        <begin position="274"/>
        <end position="317"/>
    </location>
</feature>
<dbReference type="GO" id="GO:0043022">
    <property type="term" value="F:ribosome binding"/>
    <property type="evidence" value="ECO:0007669"/>
    <property type="project" value="TreeGrafter"/>
</dbReference>
<dbReference type="AlphaFoldDB" id="A0AAW2QRX4"/>